<evidence type="ECO:0000259" key="11">
    <source>
        <dbReference type="PROSITE" id="PS50160"/>
    </source>
</evidence>
<dbReference type="GO" id="GO:0005634">
    <property type="term" value="C:nucleus"/>
    <property type="evidence" value="ECO:0007669"/>
    <property type="project" value="TreeGrafter"/>
</dbReference>
<keyword evidence="5" id="KW-0227">DNA damage</keyword>
<dbReference type="PROSITE" id="PS00333">
    <property type="entry name" value="DNA_LIGASE_A2"/>
    <property type="match status" value="1"/>
</dbReference>
<evidence type="ECO:0000256" key="9">
    <source>
        <dbReference type="ARBA" id="ARBA00023306"/>
    </source>
</evidence>
<evidence type="ECO:0000256" key="6">
    <source>
        <dbReference type="ARBA" id="ARBA00022840"/>
    </source>
</evidence>
<dbReference type="InterPro" id="IPR036599">
    <property type="entry name" value="DNA_ligase_N_sf"/>
</dbReference>
<dbReference type="EMBL" id="JMKJ01000575">
    <property type="protein sequence ID" value="KGG50537.1"/>
    <property type="molecule type" value="Genomic_DNA"/>
</dbReference>
<dbReference type="SUPFAM" id="SSF56091">
    <property type="entry name" value="DNA ligase/mRNA capping enzyme, catalytic domain"/>
    <property type="match status" value="1"/>
</dbReference>
<dbReference type="CDD" id="cd07900">
    <property type="entry name" value="Adenylation_DNA_ligase_I_Euk"/>
    <property type="match status" value="1"/>
</dbReference>
<feature type="region of interest" description="Disordered" evidence="10">
    <location>
        <begin position="466"/>
        <end position="486"/>
    </location>
</feature>
<accession>A0A098VN77</accession>
<evidence type="ECO:0000256" key="2">
    <source>
        <dbReference type="ARBA" id="ARBA00022598"/>
    </source>
</evidence>
<keyword evidence="4" id="KW-0547">Nucleotide-binding</keyword>
<dbReference type="Gene3D" id="1.10.3260.10">
    <property type="entry name" value="DNA ligase, ATP-dependent, N-terminal domain"/>
    <property type="match status" value="1"/>
</dbReference>
<dbReference type="PANTHER" id="PTHR45674">
    <property type="entry name" value="DNA LIGASE 1/3 FAMILY MEMBER"/>
    <property type="match status" value="1"/>
</dbReference>
<dbReference type="GO" id="GO:0005524">
    <property type="term" value="F:ATP binding"/>
    <property type="evidence" value="ECO:0007669"/>
    <property type="project" value="UniProtKB-KW"/>
</dbReference>
<dbReference type="Gene3D" id="2.40.50.140">
    <property type="entry name" value="Nucleic acid-binding proteins"/>
    <property type="match status" value="2"/>
</dbReference>
<dbReference type="GO" id="GO:0003677">
    <property type="term" value="F:DNA binding"/>
    <property type="evidence" value="ECO:0007669"/>
    <property type="project" value="InterPro"/>
</dbReference>
<dbReference type="Pfam" id="PF01068">
    <property type="entry name" value="DNA_ligase_A_M"/>
    <property type="match status" value="1"/>
</dbReference>
<dbReference type="RefSeq" id="XP_013236980.1">
    <property type="nucleotide sequence ID" value="XM_013381526.1"/>
</dbReference>
<dbReference type="GO" id="GO:0006310">
    <property type="term" value="P:DNA recombination"/>
    <property type="evidence" value="ECO:0007669"/>
    <property type="project" value="UniProtKB-KW"/>
</dbReference>
<dbReference type="PROSITE" id="PS00697">
    <property type="entry name" value="DNA_LIGASE_A1"/>
    <property type="match status" value="1"/>
</dbReference>
<dbReference type="GO" id="GO:0051301">
    <property type="term" value="P:cell division"/>
    <property type="evidence" value="ECO:0007669"/>
    <property type="project" value="UniProtKB-KW"/>
</dbReference>
<organism evidence="12 13">
    <name type="scientific">Mitosporidium daphniae</name>
    <dbReference type="NCBI Taxonomy" id="1485682"/>
    <lineage>
        <taxon>Eukaryota</taxon>
        <taxon>Fungi</taxon>
        <taxon>Fungi incertae sedis</taxon>
        <taxon>Microsporidia</taxon>
        <taxon>Mitosporidium</taxon>
    </lineage>
</organism>
<keyword evidence="7" id="KW-0233">DNA recombination</keyword>
<dbReference type="GO" id="GO:0003910">
    <property type="term" value="F:DNA ligase (ATP) activity"/>
    <property type="evidence" value="ECO:0007669"/>
    <property type="project" value="InterPro"/>
</dbReference>
<evidence type="ECO:0000256" key="4">
    <source>
        <dbReference type="ARBA" id="ARBA00022741"/>
    </source>
</evidence>
<feature type="domain" description="ATP-dependent DNA ligase family profile" evidence="11">
    <location>
        <begin position="374"/>
        <end position="453"/>
    </location>
</feature>
<name>A0A098VN77_9MICR</name>
<dbReference type="GeneID" id="25260562"/>
<dbReference type="SUPFAM" id="SSF50249">
    <property type="entry name" value="Nucleic acid-binding proteins"/>
    <property type="match status" value="1"/>
</dbReference>
<keyword evidence="3" id="KW-0132">Cell division</keyword>
<reference evidence="12 13" key="1">
    <citation type="submission" date="2014-04" db="EMBL/GenBank/DDBJ databases">
        <title>A new species of microsporidia sheds light on the evolution of extreme parasitism.</title>
        <authorList>
            <person name="Haag K.L."/>
            <person name="James T.Y."/>
            <person name="Larsson R."/>
            <person name="Schaer T.M."/>
            <person name="Refardt D."/>
            <person name="Pombert J.-F."/>
            <person name="Ebert D."/>
        </authorList>
    </citation>
    <scope>NUCLEOTIDE SEQUENCE [LARGE SCALE GENOMIC DNA]</scope>
    <source>
        <strain evidence="12 13">UGP3</strain>
        <tissue evidence="12">Spores</tissue>
    </source>
</reference>
<dbReference type="GO" id="GO:0005739">
    <property type="term" value="C:mitochondrion"/>
    <property type="evidence" value="ECO:0007669"/>
    <property type="project" value="TreeGrafter"/>
</dbReference>
<evidence type="ECO:0000313" key="12">
    <source>
        <dbReference type="EMBL" id="KGG50537.1"/>
    </source>
</evidence>
<gene>
    <name evidence="12" type="ORF">DI09_66p10</name>
</gene>
<keyword evidence="6" id="KW-0067">ATP-binding</keyword>
<evidence type="ECO:0000256" key="3">
    <source>
        <dbReference type="ARBA" id="ARBA00022618"/>
    </source>
</evidence>
<dbReference type="SUPFAM" id="SSF117018">
    <property type="entry name" value="ATP-dependent DNA ligase DNA-binding domain"/>
    <property type="match status" value="1"/>
</dbReference>
<dbReference type="PROSITE" id="PS50160">
    <property type="entry name" value="DNA_LIGASE_A3"/>
    <property type="match status" value="1"/>
</dbReference>
<dbReference type="AlphaFoldDB" id="A0A098VN77"/>
<keyword evidence="8" id="KW-0234">DNA repair</keyword>
<comment type="caution">
    <text evidence="12">The sequence shown here is derived from an EMBL/GenBank/DDBJ whole genome shotgun (WGS) entry which is preliminary data.</text>
</comment>
<dbReference type="InterPro" id="IPR012310">
    <property type="entry name" value="DNA_ligase_ATP-dep_cent"/>
</dbReference>
<evidence type="ECO:0000256" key="10">
    <source>
        <dbReference type="SAM" id="MobiDB-lite"/>
    </source>
</evidence>
<comment type="similarity">
    <text evidence="1">Belongs to the ATP-dependent DNA ligase family.</text>
</comment>
<evidence type="ECO:0000256" key="7">
    <source>
        <dbReference type="ARBA" id="ARBA00023172"/>
    </source>
</evidence>
<feature type="compositionally biased region" description="Basic and acidic residues" evidence="10">
    <location>
        <begin position="466"/>
        <end position="478"/>
    </location>
</feature>
<evidence type="ECO:0000256" key="8">
    <source>
        <dbReference type="ARBA" id="ARBA00023204"/>
    </source>
</evidence>
<dbReference type="Pfam" id="PF04675">
    <property type="entry name" value="DNA_ligase_A_N"/>
    <property type="match status" value="1"/>
</dbReference>
<dbReference type="GO" id="GO:0006273">
    <property type="term" value="P:lagging strand elongation"/>
    <property type="evidence" value="ECO:0007669"/>
    <property type="project" value="TreeGrafter"/>
</dbReference>
<dbReference type="GO" id="GO:0006281">
    <property type="term" value="P:DNA repair"/>
    <property type="evidence" value="ECO:0007669"/>
    <property type="project" value="UniProtKB-KW"/>
</dbReference>
<keyword evidence="13" id="KW-1185">Reference proteome</keyword>
<keyword evidence="2 12" id="KW-0436">Ligase</keyword>
<dbReference type="Proteomes" id="UP000029725">
    <property type="component" value="Unassembled WGS sequence"/>
</dbReference>
<evidence type="ECO:0000313" key="13">
    <source>
        <dbReference type="Proteomes" id="UP000029725"/>
    </source>
</evidence>
<proteinExistence type="inferred from homology"/>
<dbReference type="InterPro" id="IPR016059">
    <property type="entry name" value="DNA_ligase_ATP-dep_CS"/>
</dbReference>
<dbReference type="InterPro" id="IPR012340">
    <property type="entry name" value="NA-bd_OB-fold"/>
</dbReference>
<protein>
    <submittedName>
        <fullName evidence="12">DNA ligase</fullName>
    </submittedName>
</protein>
<dbReference type="InterPro" id="IPR012308">
    <property type="entry name" value="DNA_ligase_ATP-dep_N"/>
</dbReference>
<dbReference type="HOGENOM" id="CLU_457146_0_0_1"/>
<keyword evidence="9" id="KW-0131">Cell cycle</keyword>
<evidence type="ECO:0000256" key="5">
    <source>
        <dbReference type="ARBA" id="ARBA00022763"/>
    </source>
</evidence>
<dbReference type="PANTHER" id="PTHR45674:SF4">
    <property type="entry name" value="DNA LIGASE 1"/>
    <property type="match status" value="1"/>
</dbReference>
<dbReference type="InterPro" id="IPR050191">
    <property type="entry name" value="ATP-dep_DNA_ligase"/>
</dbReference>
<dbReference type="VEuPathDB" id="MicrosporidiaDB:DI09_66p10"/>
<dbReference type="Gene3D" id="3.30.470.30">
    <property type="entry name" value="DNA ligase/mRNA capping enzyme"/>
    <property type="match status" value="2"/>
</dbReference>
<evidence type="ECO:0000256" key="1">
    <source>
        <dbReference type="ARBA" id="ARBA00007572"/>
    </source>
</evidence>
<dbReference type="OrthoDB" id="206088at2759"/>
<sequence>MSSNVPLGTADNNVVTSDENLSQIHNDILQPRLSFAFQKDTPIQPFFRQNKAALDDTVSANDEAFVLSFLRFSGSIPYLELAEAFEKIEATTKRAVASSSGKSVASIKADVSRLGDLGKVMQAVSRKTDRVHSLLVACRGSEPKYLIRSLEGKLRIGLAEQSVLIALAQASVQFLHQFQGGPVEIKKAFFKKGLDAALEDGVSMINEIPAYERIIPHLMDIAEGGIATITSKVKMEPGCPIRPMLAHPTFALTEVLDRFESIPFTCEYKYDGERCQVHYSKLDSSPMKCSLFSRNLEDMSQKYPDIISNLSKSMENCKMPLKSFVLDCEAVAWDPVSNKILPFQVLSTRKRKNLFSRKKTAASFEFSHRGRVFLSRLLFGLHKDGCEGLMVKTLDNECSWYEPSKRSRNWLKIKKDYLNSTACDSLDLVVIGGYFGRGKRAGVFGGFLLASIDVADDDNNYWKTDKRQAHDAEGSSDHAEDEDPADGNDMDVFRFQAICKLGTGFSEAELEQHSIEFKNLIIPIPPLHYDVTENIKPDVDPSKGISLRFPRFIRIREDKKPEDATRSSLIAEMYNLQMNAVKSSSTSIGGAFEDEFY</sequence>